<organism evidence="8 9">
    <name type="scientific">Saccoglossus kowalevskii</name>
    <name type="common">Acorn worm</name>
    <dbReference type="NCBI Taxonomy" id="10224"/>
    <lineage>
        <taxon>Eukaryota</taxon>
        <taxon>Metazoa</taxon>
        <taxon>Hemichordata</taxon>
        <taxon>Enteropneusta</taxon>
        <taxon>Harrimaniidae</taxon>
        <taxon>Saccoglossus</taxon>
    </lineage>
</organism>
<comment type="function">
    <text evidence="6">May act as a scaffolding protein within caveolar membranes. Interacts directly with G-protein alpha subunits and can functionally regulate their activity.</text>
</comment>
<reference evidence="9" key="1">
    <citation type="submission" date="2025-08" db="UniProtKB">
        <authorList>
            <consortium name="RefSeq"/>
        </authorList>
    </citation>
    <scope>IDENTIFICATION</scope>
    <source>
        <tissue evidence="9">Testes</tissue>
    </source>
</reference>
<evidence type="ECO:0000256" key="7">
    <source>
        <dbReference type="SAM" id="Phobius"/>
    </source>
</evidence>
<accession>A0ABM0GVP5</accession>
<keyword evidence="7" id="KW-1133">Transmembrane helix</keyword>
<keyword evidence="8" id="KW-1185">Reference proteome</keyword>
<dbReference type="Pfam" id="PF01146">
    <property type="entry name" value="Caveolin"/>
    <property type="match status" value="1"/>
</dbReference>
<protein>
    <recommendedName>
        <fullName evidence="6">Caveolin</fullName>
    </recommendedName>
</protein>
<dbReference type="RefSeq" id="XP_002738352.1">
    <property type="nucleotide sequence ID" value="XM_002738306.2"/>
</dbReference>
<keyword evidence="5 6" id="KW-0472">Membrane</keyword>
<keyword evidence="3 6" id="KW-1003">Cell membrane</keyword>
<evidence type="ECO:0000256" key="5">
    <source>
        <dbReference type="ARBA" id="ARBA00023136"/>
    </source>
</evidence>
<comment type="similarity">
    <text evidence="2 6">Belongs to the caveolin family.</text>
</comment>
<dbReference type="PANTHER" id="PTHR10844">
    <property type="entry name" value="CAVEOLIN"/>
    <property type="match status" value="1"/>
</dbReference>
<name>A0ABM0GVP5_SACKO</name>
<evidence type="ECO:0000256" key="3">
    <source>
        <dbReference type="ARBA" id="ARBA00022475"/>
    </source>
</evidence>
<evidence type="ECO:0000256" key="1">
    <source>
        <dbReference type="ARBA" id="ARBA00004202"/>
    </source>
</evidence>
<keyword evidence="7" id="KW-0812">Transmembrane</keyword>
<evidence type="ECO:0000256" key="6">
    <source>
        <dbReference type="RuleBase" id="RU000680"/>
    </source>
</evidence>
<proteinExistence type="inferred from homology"/>
<evidence type="ECO:0000313" key="8">
    <source>
        <dbReference type="Proteomes" id="UP000694865"/>
    </source>
</evidence>
<evidence type="ECO:0000256" key="2">
    <source>
        <dbReference type="ARBA" id="ARBA00010988"/>
    </source>
</evidence>
<dbReference type="GeneID" id="100369236"/>
<dbReference type="PANTHER" id="PTHR10844:SF19">
    <property type="entry name" value="CAVEOLIN-2"/>
    <property type="match status" value="1"/>
</dbReference>
<feature type="transmembrane region" description="Helical" evidence="7">
    <location>
        <begin position="58"/>
        <end position="80"/>
    </location>
</feature>
<keyword evidence="4 6" id="KW-0333">Golgi apparatus</keyword>
<comment type="subcellular location">
    <subcellularLocation>
        <location evidence="1 6">Cell membrane</location>
        <topology evidence="1 6">Peripheral membrane protein</topology>
    </subcellularLocation>
    <subcellularLocation>
        <location evidence="6">Golgi apparatus membrane</location>
        <topology evidence="6">Peripheral membrane protein</topology>
    </subcellularLocation>
    <subcellularLocation>
        <location evidence="6">Membrane</location>
        <location evidence="6">Caveola</location>
        <topology evidence="6">Peripheral membrane protein</topology>
    </subcellularLocation>
</comment>
<dbReference type="InterPro" id="IPR001612">
    <property type="entry name" value="Caveolin"/>
</dbReference>
<evidence type="ECO:0000313" key="9">
    <source>
        <dbReference type="RefSeq" id="XP_002738352.1"/>
    </source>
</evidence>
<sequence>MDPESLDMVNRDPQELNPHVRAKYDDVFAEPRGTHSMDGVWRCAFRTFSGGKSCCYKVLTVICAVPTALICGFMFAFMSFEQIWCITPMLKNLRISMSPYKKCLTTVLSAFCAPGLEACGACCSKIRITLTHDGDSGGATHFTKVVPMTTVENDVIPPKEA</sequence>
<evidence type="ECO:0000256" key="4">
    <source>
        <dbReference type="ARBA" id="ARBA00023034"/>
    </source>
</evidence>
<dbReference type="Proteomes" id="UP000694865">
    <property type="component" value="Unplaced"/>
</dbReference>
<gene>
    <name evidence="9" type="primary">LOC100369236</name>
</gene>